<evidence type="ECO:0000313" key="2">
    <source>
        <dbReference type="EMBL" id="MBC8753744.1"/>
    </source>
</evidence>
<name>A0ABR7Q5B2_9FLAO</name>
<sequence length="136" mass="15616">MHYIKRFILVLFLGVTVQLSAQETSKDVQTLDENIEEFKLPTFSELSNDIATDYTNVLESLPNLSNIGAYVDKEIRRGFPFEHSTVYTVRNFSSEHSILPNVSPIRFQLRNILNTIMFTGFDANQLHLNESYKGPN</sequence>
<gene>
    <name evidence="2" type="ORF">H2O64_03625</name>
</gene>
<evidence type="ECO:0000256" key="1">
    <source>
        <dbReference type="SAM" id="SignalP"/>
    </source>
</evidence>
<accession>A0ABR7Q5B2</accession>
<proteinExistence type="predicted"/>
<dbReference type="Proteomes" id="UP000619238">
    <property type="component" value="Unassembled WGS sequence"/>
</dbReference>
<comment type="caution">
    <text evidence="2">The sequence shown here is derived from an EMBL/GenBank/DDBJ whole genome shotgun (WGS) entry which is preliminary data.</text>
</comment>
<dbReference type="EMBL" id="JACGWS010000002">
    <property type="protein sequence ID" value="MBC8753744.1"/>
    <property type="molecule type" value="Genomic_DNA"/>
</dbReference>
<dbReference type="RefSeq" id="WP_187560785.1">
    <property type="nucleotide sequence ID" value="NZ_JACGWS010000002.1"/>
</dbReference>
<evidence type="ECO:0000313" key="3">
    <source>
        <dbReference type="Proteomes" id="UP000619238"/>
    </source>
</evidence>
<keyword evidence="1" id="KW-0732">Signal</keyword>
<feature type="chain" id="PRO_5045164525" evidence="1">
    <location>
        <begin position="22"/>
        <end position="136"/>
    </location>
</feature>
<reference evidence="2 3" key="1">
    <citation type="submission" date="2020-07" db="EMBL/GenBank/DDBJ databases">
        <title>Description of Kordia aestuariivivens sp. nov., isolated from a tidal flat.</title>
        <authorList>
            <person name="Park S."/>
            <person name="Yoon J.-H."/>
        </authorList>
    </citation>
    <scope>NUCLEOTIDE SEQUENCE [LARGE SCALE GENOMIC DNA]</scope>
    <source>
        <strain evidence="2 3">YSTF-M3</strain>
    </source>
</reference>
<feature type="signal peptide" evidence="1">
    <location>
        <begin position="1"/>
        <end position="21"/>
    </location>
</feature>
<protein>
    <submittedName>
        <fullName evidence="2">Uncharacterized protein</fullName>
    </submittedName>
</protein>
<organism evidence="2 3">
    <name type="scientific">Kordia aestuariivivens</name>
    <dbReference type="NCBI Taxonomy" id="2759037"/>
    <lineage>
        <taxon>Bacteria</taxon>
        <taxon>Pseudomonadati</taxon>
        <taxon>Bacteroidota</taxon>
        <taxon>Flavobacteriia</taxon>
        <taxon>Flavobacteriales</taxon>
        <taxon>Flavobacteriaceae</taxon>
        <taxon>Kordia</taxon>
    </lineage>
</organism>
<keyword evidence="3" id="KW-1185">Reference proteome</keyword>